<dbReference type="InterPro" id="IPR024775">
    <property type="entry name" value="DinB-like"/>
</dbReference>
<dbReference type="GO" id="GO:0008483">
    <property type="term" value="F:transaminase activity"/>
    <property type="evidence" value="ECO:0007669"/>
    <property type="project" value="UniProtKB-KW"/>
</dbReference>
<organism evidence="2 3">
    <name type="scientific">Corynebacterium sphenisci DSM 44792</name>
    <dbReference type="NCBI Taxonomy" id="1437874"/>
    <lineage>
        <taxon>Bacteria</taxon>
        <taxon>Bacillati</taxon>
        <taxon>Actinomycetota</taxon>
        <taxon>Actinomycetes</taxon>
        <taxon>Mycobacteriales</taxon>
        <taxon>Corynebacteriaceae</taxon>
        <taxon>Corynebacterium</taxon>
    </lineage>
</organism>
<dbReference type="EMBL" id="CP009248">
    <property type="protein sequence ID" value="APT89774.1"/>
    <property type="molecule type" value="Genomic_DNA"/>
</dbReference>
<proteinExistence type="predicted"/>
<keyword evidence="2" id="KW-0808">Transferase</keyword>
<name>A0A1L7CVB5_9CORY</name>
<sequence length="165" mass="16844">MDPAELLADLAHRPVAAARALPTMDAATLNAHPGGHPNSPAWLLWHAGRQLDAQLAALTGAGQIWSAGHRGRLDLGPAGDGIGYGDSPAAAHAIRTADQEGLVDYLAAVCAAAADYAAGLTPERLGEVVDDSWDPSVTRGVRLVSMLDDAIAHVAQAAYVAGMAA</sequence>
<feature type="domain" description="DinB-like" evidence="1">
    <location>
        <begin position="19"/>
        <end position="155"/>
    </location>
</feature>
<dbReference type="Pfam" id="PF12867">
    <property type="entry name" value="DinB_2"/>
    <property type="match status" value="1"/>
</dbReference>
<reference evidence="2 3" key="1">
    <citation type="submission" date="2014-08" db="EMBL/GenBank/DDBJ databases">
        <title>Complete genome sequence of Corynebacterium sphenisci CECT 5990(T) (=DSM 44792(T)), isolated from healthy wild penguins.</title>
        <authorList>
            <person name="Ruckert C."/>
            <person name="Albersmeier A."/>
            <person name="Winkler A."/>
            <person name="Kalinowski J."/>
        </authorList>
    </citation>
    <scope>NUCLEOTIDE SEQUENCE [LARGE SCALE GENOMIC DNA]</scope>
    <source>
        <strain evidence="2 3">DSM 44792</strain>
    </source>
</reference>
<gene>
    <name evidence="2" type="ORF">CSPHI_00150</name>
</gene>
<evidence type="ECO:0000259" key="1">
    <source>
        <dbReference type="Pfam" id="PF12867"/>
    </source>
</evidence>
<dbReference type="RefSeq" id="WP_075690961.1">
    <property type="nucleotide sequence ID" value="NZ_CP009248.1"/>
</dbReference>
<dbReference type="AlphaFoldDB" id="A0A1L7CVB5"/>
<evidence type="ECO:0000313" key="3">
    <source>
        <dbReference type="Proteomes" id="UP000185469"/>
    </source>
</evidence>
<dbReference type="STRING" id="1437874.CSPHI_00150"/>
<keyword evidence="2" id="KW-0032">Aminotransferase</keyword>
<protein>
    <submittedName>
        <fullName evidence="2">Aspartate/tyrosine/aromatic aminotransferase</fullName>
    </submittedName>
</protein>
<dbReference type="Gene3D" id="1.20.120.450">
    <property type="entry name" value="dinb family like domain"/>
    <property type="match status" value="1"/>
</dbReference>
<dbReference type="KEGG" id="csph:CSPHI_00150"/>
<dbReference type="Proteomes" id="UP000185469">
    <property type="component" value="Chromosome"/>
</dbReference>
<accession>A0A1L7CVB5</accession>
<dbReference type="SUPFAM" id="SSF109854">
    <property type="entry name" value="DinB/YfiT-like putative metalloenzymes"/>
    <property type="match status" value="1"/>
</dbReference>
<evidence type="ECO:0000313" key="2">
    <source>
        <dbReference type="EMBL" id="APT89774.1"/>
    </source>
</evidence>
<dbReference type="InterPro" id="IPR034660">
    <property type="entry name" value="DinB/YfiT-like"/>
</dbReference>
<dbReference type="OrthoDB" id="2363925at2"/>
<keyword evidence="3" id="KW-1185">Reference proteome</keyword>